<dbReference type="Pfam" id="PF00857">
    <property type="entry name" value="Isochorismatase"/>
    <property type="match status" value="1"/>
</dbReference>
<dbReference type="Gene3D" id="3.40.50.850">
    <property type="entry name" value="Isochorismatase-like"/>
    <property type="match status" value="1"/>
</dbReference>
<evidence type="ECO:0000313" key="3">
    <source>
        <dbReference type="Proteomes" id="UP000249304"/>
    </source>
</evidence>
<dbReference type="PANTHER" id="PTHR43559:SF1">
    <property type="entry name" value="HYDROLASE"/>
    <property type="match status" value="1"/>
</dbReference>
<feature type="domain" description="Isochorismatase-like" evidence="1">
    <location>
        <begin position="22"/>
        <end position="166"/>
    </location>
</feature>
<dbReference type="SUPFAM" id="SSF52499">
    <property type="entry name" value="Isochorismatase-like hydrolases"/>
    <property type="match status" value="1"/>
</dbReference>
<organism evidence="2 3">
    <name type="scientific">Nonomuraea aridisoli</name>
    <dbReference type="NCBI Taxonomy" id="2070368"/>
    <lineage>
        <taxon>Bacteria</taxon>
        <taxon>Bacillati</taxon>
        <taxon>Actinomycetota</taxon>
        <taxon>Actinomycetes</taxon>
        <taxon>Streptosporangiales</taxon>
        <taxon>Streptosporangiaceae</taxon>
        <taxon>Nonomuraea</taxon>
    </lineage>
</organism>
<dbReference type="CDD" id="cd01012">
    <property type="entry name" value="YcaC_related"/>
    <property type="match status" value="1"/>
</dbReference>
<gene>
    <name evidence="2" type="ORF">C1J01_09965</name>
</gene>
<dbReference type="PANTHER" id="PTHR43559">
    <property type="entry name" value="HYDROLASE YCAC-RELATED"/>
    <property type="match status" value="1"/>
</dbReference>
<keyword evidence="2" id="KW-0378">Hydrolase</keyword>
<dbReference type="InterPro" id="IPR000868">
    <property type="entry name" value="Isochorismatase-like_dom"/>
</dbReference>
<dbReference type="Proteomes" id="UP000249304">
    <property type="component" value="Unassembled WGS sequence"/>
</dbReference>
<dbReference type="EMBL" id="POUD01000028">
    <property type="protein sequence ID" value="PZG20257.1"/>
    <property type="molecule type" value="Genomic_DNA"/>
</dbReference>
<evidence type="ECO:0000259" key="1">
    <source>
        <dbReference type="Pfam" id="PF00857"/>
    </source>
</evidence>
<dbReference type="InterPro" id="IPR053152">
    <property type="entry name" value="Hydrolase_YcaC-like"/>
</dbReference>
<protein>
    <submittedName>
        <fullName evidence="2">Hydrolase</fullName>
    </submittedName>
</protein>
<evidence type="ECO:0000313" key="2">
    <source>
        <dbReference type="EMBL" id="PZG20257.1"/>
    </source>
</evidence>
<dbReference type="RefSeq" id="WP_111178399.1">
    <property type="nucleotide sequence ID" value="NZ_POUD01000028.1"/>
</dbReference>
<proteinExistence type="predicted"/>
<dbReference type="InterPro" id="IPR036380">
    <property type="entry name" value="Isochorismatase-like_sf"/>
</dbReference>
<comment type="caution">
    <text evidence="2">The sequence shown here is derived from an EMBL/GenBank/DDBJ whole genome shotgun (WGS) entry which is preliminary data.</text>
</comment>
<dbReference type="GO" id="GO:0016787">
    <property type="term" value="F:hydrolase activity"/>
    <property type="evidence" value="ECO:0007669"/>
    <property type="project" value="UniProtKB-KW"/>
</dbReference>
<accession>A0A2W2FF10</accession>
<dbReference type="AlphaFoldDB" id="A0A2W2FF10"/>
<keyword evidence="3" id="KW-1185">Reference proteome</keyword>
<reference evidence="2 3" key="1">
    <citation type="submission" date="2018-01" db="EMBL/GenBank/DDBJ databases">
        <title>Draft genome sequence of Nonomuraea sp. KC333.</title>
        <authorList>
            <person name="Sahin N."/>
            <person name="Saygin H."/>
            <person name="Ay H."/>
        </authorList>
    </citation>
    <scope>NUCLEOTIDE SEQUENCE [LARGE SCALE GENOMIC DNA]</scope>
    <source>
        <strain evidence="2 3">KC333</strain>
    </source>
</reference>
<sequence>MANFSKAKPDPASSLLTPQDSVVVLVDHQPQMFFSTTSADRGSIINATVGLAKGAKVFDVPVVLTTVQSKSFSGPLLAPLTELFPGVAPIDRSTMNCWEDPRVVDAVKATGRPKIVMAGLWTEVCIALASLSAAEQGYQVYVPTDACGGVSQEAHENAVRRMVQHDIVPLTWLTTVLEWQRDWSRTRTYDAVTRVIEEHAGAYGLGVAYAHAMLPSHATAA</sequence>
<name>A0A2W2FF10_9ACTN</name>
<dbReference type="OrthoDB" id="9789777at2"/>